<name>A0AAD8NCJ3_TARER</name>
<accession>A0AAD8NCJ3</accession>
<protein>
    <recommendedName>
        <fullName evidence="3">Disease resistance protein</fullName>
    </recommendedName>
</protein>
<keyword evidence="2" id="KW-1185">Reference proteome</keyword>
<dbReference type="InterPro" id="IPR032675">
    <property type="entry name" value="LRR_dom_sf"/>
</dbReference>
<proteinExistence type="predicted"/>
<evidence type="ECO:0000313" key="1">
    <source>
        <dbReference type="EMBL" id="KAK1410655.1"/>
    </source>
</evidence>
<comment type="caution">
    <text evidence="1">The sequence shown here is derived from an EMBL/GenBank/DDBJ whole genome shotgun (WGS) entry which is preliminary data.</text>
</comment>
<dbReference type="Proteomes" id="UP001229421">
    <property type="component" value="Unassembled WGS sequence"/>
</dbReference>
<evidence type="ECO:0000313" key="2">
    <source>
        <dbReference type="Proteomes" id="UP001229421"/>
    </source>
</evidence>
<dbReference type="SUPFAM" id="SSF52058">
    <property type="entry name" value="L domain-like"/>
    <property type="match status" value="1"/>
</dbReference>
<dbReference type="AlphaFoldDB" id="A0AAD8NCJ3"/>
<sequence>MVVANEAPFKLMFVGLLQDTLDQVPLDCVVPKGLGDLSNLEMLSLHCCTKLQELPESIGNLRNLSVMDVSDCLSLTVLPEEIGELCGLRVLKMNACGGLQELPMSISELWRLEEVMCDEETSYMRMDFETDLPKLKINVVEDDRLESLMKIVG</sequence>
<evidence type="ECO:0008006" key="3">
    <source>
        <dbReference type="Google" id="ProtNLM"/>
    </source>
</evidence>
<dbReference type="EMBL" id="JAUHHV010000010">
    <property type="protein sequence ID" value="KAK1410655.1"/>
    <property type="molecule type" value="Genomic_DNA"/>
</dbReference>
<dbReference type="Gene3D" id="3.80.10.10">
    <property type="entry name" value="Ribonuclease Inhibitor"/>
    <property type="match status" value="1"/>
</dbReference>
<dbReference type="PANTHER" id="PTHR47186:SF3">
    <property type="entry name" value="OS09G0267800 PROTEIN"/>
    <property type="match status" value="1"/>
</dbReference>
<dbReference type="PANTHER" id="PTHR47186">
    <property type="entry name" value="LEUCINE-RICH REPEAT-CONTAINING PROTEIN 57"/>
    <property type="match status" value="1"/>
</dbReference>
<reference evidence="1" key="1">
    <citation type="journal article" date="2023" name="bioRxiv">
        <title>Improved chromosome-level genome assembly for marigold (Tagetes erecta).</title>
        <authorList>
            <person name="Jiang F."/>
            <person name="Yuan L."/>
            <person name="Wang S."/>
            <person name="Wang H."/>
            <person name="Xu D."/>
            <person name="Wang A."/>
            <person name="Fan W."/>
        </authorList>
    </citation>
    <scope>NUCLEOTIDE SEQUENCE</scope>
    <source>
        <strain evidence="1">WSJ</strain>
        <tissue evidence="1">Leaf</tissue>
    </source>
</reference>
<organism evidence="1 2">
    <name type="scientific">Tagetes erecta</name>
    <name type="common">African marigold</name>
    <dbReference type="NCBI Taxonomy" id="13708"/>
    <lineage>
        <taxon>Eukaryota</taxon>
        <taxon>Viridiplantae</taxon>
        <taxon>Streptophyta</taxon>
        <taxon>Embryophyta</taxon>
        <taxon>Tracheophyta</taxon>
        <taxon>Spermatophyta</taxon>
        <taxon>Magnoliopsida</taxon>
        <taxon>eudicotyledons</taxon>
        <taxon>Gunneridae</taxon>
        <taxon>Pentapetalae</taxon>
        <taxon>asterids</taxon>
        <taxon>campanulids</taxon>
        <taxon>Asterales</taxon>
        <taxon>Asteraceae</taxon>
        <taxon>Asteroideae</taxon>
        <taxon>Heliantheae alliance</taxon>
        <taxon>Tageteae</taxon>
        <taxon>Tagetes</taxon>
    </lineage>
</organism>
<gene>
    <name evidence="1" type="ORF">QVD17_37193</name>
</gene>